<keyword evidence="3 5" id="KW-0808">Transferase</keyword>
<evidence type="ECO:0000256" key="3">
    <source>
        <dbReference type="ARBA" id="ARBA00022679"/>
    </source>
</evidence>
<dbReference type="InterPro" id="IPR002213">
    <property type="entry name" value="UDP_glucos_trans"/>
</dbReference>
<dbReference type="Pfam" id="PF13579">
    <property type="entry name" value="Glyco_trans_4_4"/>
    <property type="match status" value="1"/>
</dbReference>
<sequence>MAHIAFLAPPAVGHINPTLGLVAELGARGHRVSYLVGEEHAGRVERAGAQPVTYATTMPGSSDKPLTLQGFDVARGLLAGLRETRMLSEHLDEWFAENRPDLVVFDGLVAWWGRLLAYRHGIPAVPSWANFVSNDEWSLTDRYVKFPKLDPRLYWFILRMQRLAARDGLSVIELMDSLGRGVPGHLVFLPRSFQYAGDTFDDTFHFVGPCLRPRETGERWQPPSEAPVFLVSLGTRYHNQPGLFSTVMEAFADTEWHVVLVIGPDVDPAALGDVPANFEVRPSVPQLDVLEHAQLFLTHAGMGSVMEALHFGVPMIAVPQMGEQRANADRLEQLGLGRAVAPDAPDLAERLRAYAAELPADASVRKAVSAVQEEMQREGLAAAVDVVESAISEPVR</sequence>
<dbReference type="InterPro" id="IPR028098">
    <property type="entry name" value="Glyco_trans_4-like_N"/>
</dbReference>
<feature type="domain" description="Glycosyltransferase subfamily 4-like N-terminal" evidence="4">
    <location>
        <begin position="18"/>
        <end position="167"/>
    </location>
</feature>
<dbReference type="Gene3D" id="3.40.50.2000">
    <property type="entry name" value="Glycogen Phosphorylase B"/>
    <property type="match status" value="2"/>
</dbReference>
<dbReference type="CDD" id="cd03784">
    <property type="entry name" value="GT1_Gtf-like"/>
    <property type="match status" value="1"/>
</dbReference>
<dbReference type="GO" id="GO:0016758">
    <property type="term" value="F:hexosyltransferase activity"/>
    <property type="evidence" value="ECO:0007669"/>
    <property type="project" value="InterPro"/>
</dbReference>
<evidence type="ECO:0000256" key="2">
    <source>
        <dbReference type="ARBA" id="ARBA00022676"/>
    </source>
</evidence>
<gene>
    <name evidence="5" type="primary">oleD1</name>
    <name evidence="5" type="ORF">EKD16_15520</name>
</gene>
<comment type="similarity">
    <text evidence="1">Belongs to the UDP-glycosyltransferase family.</text>
</comment>
<evidence type="ECO:0000259" key="4">
    <source>
        <dbReference type="Pfam" id="PF13579"/>
    </source>
</evidence>
<protein>
    <submittedName>
        <fullName evidence="5">Oleandomycin glycosyltransferase</fullName>
        <ecNumber evidence="5">2.4.1.-</ecNumber>
    </submittedName>
</protein>
<dbReference type="AlphaFoldDB" id="A0A4P6Q2J6"/>
<name>A0A4P6Q2J6_9ACTN</name>
<dbReference type="FunFam" id="3.40.50.2000:FF:000072">
    <property type="entry name" value="Glycosyl transferase"/>
    <property type="match status" value="1"/>
</dbReference>
<dbReference type="EC" id="2.4.1.-" evidence="5"/>
<keyword evidence="2 5" id="KW-0328">Glycosyltransferase</keyword>
<accession>A0A4P6Q2J6</accession>
<dbReference type="Pfam" id="PF00201">
    <property type="entry name" value="UDPGT"/>
    <property type="match status" value="1"/>
</dbReference>
<dbReference type="InterPro" id="IPR006326">
    <property type="entry name" value="UDPGT_MGT-like"/>
</dbReference>
<dbReference type="Proteomes" id="UP000292235">
    <property type="component" value="Chromosome"/>
</dbReference>
<reference evidence="5 6" key="1">
    <citation type="submission" date="2019-02" db="EMBL/GenBank/DDBJ databases">
        <authorList>
            <person name="Khodamoradi S."/>
            <person name="Hahnke R.L."/>
            <person name="Kaempfer P."/>
            <person name="Schumann P."/>
            <person name="Rohde M."/>
            <person name="Steinert M."/>
            <person name="Luzhetskyy A."/>
            <person name="Wink J."/>
            <person name="Ruckert C."/>
        </authorList>
    </citation>
    <scope>NUCLEOTIDE SEQUENCE [LARGE SCALE GENOMIC DNA]</scope>
    <source>
        <strain evidence="5 6">M2</strain>
    </source>
</reference>
<evidence type="ECO:0000256" key="1">
    <source>
        <dbReference type="ARBA" id="ARBA00009995"/>
    </source>
</evidence>
<keyword evidence="6" id="KW-1185">Reference proteome</keyword>
<dbReference type="SUPFAM" id="SSF53756">
    <property type="entry name" value="UDP-Glycosyltransferase/glycogen phosphorylase"/>
    <property type="match status" value="1"/>
</dbReference>
<dbReference type="EMBL" id="CP036455">
    <property type="protein sequence ID" value="QBI54876.1"/>
    <property type="molecule type" value="Genomic_DNA"/>
</dbReference>
<dbReference type="PANTHER" id="PTHR21015:SF22">
    <property type="entry name" value="GLYCOSYLTRANSFERASE"/>
    <property type="match status" value="1"/>
</dbReference>
<evidence type="ECO:0000313" key="5">
    <source>
        <dbReference type="EMBL" id="QBI54876.1"/>
    </source>
</evidence>
<dbReference type="KEGG" id="strr:EKD16_15520"/>
<dbReference type="RefSeq" id="WP_165498581.1">
    <property type="nucleotide sequence ID" value="NZ_CP036455.1"/>
</dbReference>
<dbReference type="PANTHER" id="PTHR21015">
    <property type="entry name" value="UDP-N-ACETYLGLUCOSAMINE--N-ACETYLMURAMYL-(PENTAPEPTIDE) PYROPHOSPHORYL-UNDECAPRENOL N-ACETYLGLUCOSAMINE TRANSFERASE 1"/>
    <property type="match status" value="1"/>
</dbReference>
<dbReference type="GO" id="GO:0008194">
    <property type="term" value="F:UDP-glycosyltransferase activity"/>
    <property type="evidence" value="ECO:0007669"/>
    <property type="project" value="InterPro"/>
</dbReference>
<dbReference type="NCBIfam" id="TIGR01426">
    <property type="entry name" value="MGT"/>
    <property type="match status" value="1"/>
</dbReference>
<organism evidence="5 6">
    <name type="scientific">Streptomonospora litoralis</name>
    <dbReference type="NCBI Taxonomy" id="2498135"/>
    <lineage>
        <taxon>Bacteria</taxon>
        <taxon>Bacillati</taxon>
        <taxon>Actinomycetota</taxon>
        <taxon>Actinomycetes</taxon>
        <taxon>Streptosporangiales</taxon>
        <taxon>Nocardiopsidaceae</taxon>
        <taxon>Streptomonospora</taxon>
    </lineage>
</organism>
<proteinExistence type="inferred from homology"/>
<evidence type="ECO:0000313" key="6">
    <source>
        <dbReference type="Proteomes" id="UP000292235"/>
    </source>
</evidence>